<dbReference type="InterPro" id="IPR026444">
    <property type="entry name" value="Secre_tail"/>
</dbReference>
<gene>
    <name evidence="3" type="ORF">GCM10011343_03170</name>
</gene>
<keyword evidence="1" id="KW-0732">Signal</keyword>
<dbReference type="SUPFAM" id="SSF51126">
    <property type="entry name" value="Pectin lyase-like"/>
    <property type="match status" value="1"/>
</dbReference>
<organism evidence="3 4">
    <name type="scientific">Flavobacterium orientale</name>
    <dbReference type="NCBI Taxonomy" id="1756020"/>
    <lineage>
        <taxon>Bacteria</taxon>
        <taxon>Pseudomonadati</taxon>
        <taxon>Bacteroidota</taxon>
        <taxon>Flavobacteriia</taxon>
        <taxon>Flavobacteriales</taxon>
        <taxon>Flavobacteriaceae</taxon>
        <taxon>Flavobacterium</taxon>
    </lineage>
</organism>
<name>A0A916XVL4_9FLAO</name>
<sequence length="608" mass="64198">MSSNSLTAQALTGTLTIGPNGADYATFAAAISELQTEGVGQGGVTFSIQPGVYSENFVLENISGLAENNRLTFMATPGTVTIEAIGTSANNDALIRINSLSYITFDGLTLVDVSTTTAVIEYGIYFQGSATVGCTHNIIKNTAITLGANGARPIVATRGIFFSSLAQSVAASNSNNIIDNISVDNASWGIQFRCAANLFGQITQSDFNNQVINSTFGANLSLGHDLSSGALAINALGGRNMVINNNVIQSIQNFNSAPALPVSTAGISLDSCSGIVSGNFINNIEYEGSNGLVFGIRSSTFLGETTLITNNKISGLKRSNFVASTTDPSFTITGIWIFSQSGNNGLARVLHNSVYLDLENPVTYSTAGVNLSGGSTGQFPAEVFNNIIVNRISASTSPYKSYALVDGNTTRGFLISNNNNLFADGTNGYLGGIGRELGGTEQFSNNLADFIIFSETNSNSVNFLPVFTNAASGDLSFNENLVTSDAYLGPNLAAVPVDILSNLRATPETFLGAYEGTEFLSISSFSASTLMLYPNPSREVINIRSNYFTGNPISYEIYDQLGQRVLSSQNSLPINEEISIAIASLSPGMYFIRILNDRASTGTKFLVN</sequence>
<dbReference type="InterPro" id="IPR006626">
    <property type="entry name" value="PbH1"/>
</dbReference>
<protein>
    <recommendedName>
        <fullName evidence="2">Secretion system C-terminal sorting domain-containing protein</fullName>
    </recommendedName>
</protein>
<keyword evidence="4" id="KW-1185">Reference proteome</keyword>
<dbReference type="InterPro" id="IPR011050">
    <property type="entry name" value="Pectin_lyase_fold/virulence"/>
</dbReference>
<dbReference type="AlphaFoldDB" id="A0A916XVL4"/>
<evidence type="ECO:0000313" key="3">
    <source>
        <dbReference type="EMBL" id="GGD15603.1"/>
    </source>
</evidence>
<comment type="caution">
    <text evidence="3">The sequence shown here is derived from an EMBL/GenBank/DDBJ whole genome shotgun (WGS) entry which is preliminary data.</text>
</comment>
<dbReference type="Pfam" id="PF18962">
    <property type="entry name" value="Por_Secre_tail"/>
    <property type="match status" value="1"/>
</dbReference>
<accession>A0A916XVL4</accession>
<evidence type="ECO:0000259" key="2">
    <source>
        <dbReference type="Pfam" id="PF18962"/>
    </source>
</evidence>
<evidence type="ECO:0000313" key="4">
    <source>
        <dbReference type="Proteomes" id="UP000625735"/>
    </source>
</evidence>
<dbReference type="EMBL" id="BMFG01000001">
    <property type="protein sequence ID" value="GGD15603.1"/>
    <property type="molecule type" value="Genomic_DNA"/>
</dbReference>
<dbReference type="SMART" id="SM00710">
    <property type="entry name" value="PbH1"/>
    <property type="match status" value="5"/>
</dbReference>
<proteinExistence type="predicted"/>
<evidence type="ECO:0000256" key="1">
    <source>
        <dbReference type="ARBA" id="ARBA00022729"/>
    </source>
</evidence>
<feature type="domain" description="Secretion system C-terminal sorting" evidence="2">
    <location>
        <begin position="532"/>
        <end position="607"/>
    </location>
</feature>
<dbReference type="Proteomes" id="UP000625735">
    <property type="component" value="Unassembled WGS sequence"/>
</dbReference>
<reference evidence="3" key="1">
    <citation type="journal article" date="2014" name="Int. J. Syst. Evol. Microbiol.">
        <title>Complete genome sequence of Corynebacterium casei LMG S-19264T (=DSM 44701T), isolated from a smear-ripened cheese.</title>
        <authorList>
            <consortium name="US DOE Joint Genome Institute (JGI-PGF)"/>
            <person name="Walter F."/>
            <person name="Albersmeier A."/>
            <person name="Kalinowski J."/>
            <person name="Ruckert C."/>
        </authorList>
    </citation>
    <scope>NUCLEOTIDE SEQUENCE</scope>
    <source>
        <strain evidence="3">CGMCC 1.12506</strain>
    </source>
</reference>
<dbReference type="NCBIfam" id="TIGR04183">
    <property type="entry name" value="Por_Secre_tail"/>
    <property type="match status" value="1"/>
</dbReference>
<reference evidence="3" key="2">
    <citation type="submission" date="2020-09" db="EMBL/GenBank/DDBJ databases">
        <authorList>
            <person name="Sun Q."/>
            <person name="Zhou Y."/>
        </authorList>
    </citation>
    <scope>NUCLEOTIDE SEQUENCE</scope>
    <source>
        <strain evidence="3">CGMCC 1.12506</strain>
    </source>
</reference>